<comment type="caution">
    <text evidence="4">The sequence shown here is derived from an EMBL/GenBank/DDBJ whole genome shotgun (WGS) entry which is preliminary data.</text>
</comment>
<evidence type="ECO:0000313" key="5">
    <source>
        <dbReference type="Proteomes" id="UP000681526"/>
    </source>
</evidence>
<dbReference type="EMBL" id="CAJRAY010000080">
    <property type="protein sequence ID" value="CAG5091301.1"/>
    <property type="molecule type" value="Genomic_DNA"/>
</dbReference>
<dbReference type="PROSITE" id="PS50937">
    <property type="entry name" value="HTH_MERR_2"/>
    <property type="match status" value="1"/>
</dbReference>
<keyword evidence="5" id="KW-1185">Reference proteome</keyword>
<keyword evidence="2" id="KW-0804">Transcription</keyword>
<keyword evidence="1" id="KW-0805">Transcription regulation</keyword>
<feature type="domain" description="HTH merR-type" evidence="3">
    <location>
        <begin position="21"/>
        <end position="46"/>
    </location>
</feature>
<gene>
    <name evidence="4" type="primary">txxe 3075</name>
    <name evidence="4" type="ORF">TXXE_15470</name>
</gene>
<organism evidence="4 5">
    <name type="scientific">Thermobacillus xylanilyticus</name>
    <dbReference type="NCBI Taxonomy" id="76633"/>
    <lineage>
        <taxon>Bacteria</taxon>
        <taxon>Bacillati</taxon>
        <taxon>Bacillota</taxon>
        <taxon>Bacilli</taxon>
        <taxon>Bacillales</taxon>
        <taxon>Paenibacillaceae</taxon>
        <taxon>Thermobacillus</taxon>
    </lineage>
</organism>
<protein>
    <submittedName>
        <fullName evidence="4">Transcriptional regulator</fullName>
    </submittedName>
</protein>
<dbReference type="InterPro" id="IPR009061">
    <property type="entry name" value="DNA-bd_dom_put_sf"/>
</dbReference>
<dbReference type="Pfam" id="PF09278">
    <property type="entry name" value="MerR-DNA-bind"/>
    <property type="match status" value="1"/>
</dbReference>
<dbReference type="InterPro" id="IPR000551">
    <property type="entry name" value="MerR-type_HTH_dom"/>
</dbReference>
<dbReference type="Proteomes" id="UP000681526">
    <property type="component" value="Unassembled WGS sequence"/>
</dbReference>
<name>A0ABN7S357_THEXY</name>
<evidence type="ECO:0000313" key="4">
    <source>
        <dbReference type="EMBL" id="CAG5091301.1"/>
    </source>
</evidence>
<evidence type="ECO:0000256" key="2">
    <source>
        <dbReference type="ARBA" id="ARBA00023163"/>
    </source>
</evidence>
<proteinExistence type="predicted"/>
<dbReference type="SUPFAM" id="SSF46955">
    <property type="entry name" value="Putative DNA-binding domain"/>
    <property type="match status" value="1"/>
</dbReference>
<dbReference type="InterPro" id="IPR015358">
    <property type="entry name" value="Tscrpt_reg_MerR_DNA-bd"/>
</dbReference>
<sequence>MDPKILIRPVDSDLGAYFTELARLQQIMFYRELGFSLRDIKHALEPWRTIFIAACWRACTSA</sequence>
<reference evidence="4 5" key="1">
    <citation type="submission" date="2021-04" db="EMBL/GenBank/DDBJ databases">
        <authorList>
            <person name="Rakotoarivonina H."/>
        </authorList>
    </citation>
    <scope>NUCLEOTIDE SEQUENCE [LARGE SCALE GENOMIC DNA]</scope>
    <source>
        <strain evidence="4 5">XE</strain>
    </source>
</reference>
<evidence type="ECO:0000259" key="3">
    <source>
        <dbReference type="PROSITE" id="PS50937"/>
    </source>
</evidence>
<dbReference type="RefSeq" id="WP_213485528.1">
    <property type="nucleotide sequence ID" value="NZ_CAJRAY010000080.1"/>
</dbReference>
<evidence type="ECO:0000256" key="1">
    <source>
        <dbReference type="ARBA" id="ARBA00023015"/>
    </source>
</evidence>
<accession>A0ABN7S357</accession>